<dbReference type="PANTHER" id="PTHR18964">
    <property type="entry name" value="ROK (REPRESSOR, ORF, KINASE) FAMILY"/>
    <property type="match status" value="1"/>
</dbReference>
<dbReference type="Proteomes" id="UP000247832">
    <property type="component" value="Unassembled WGS sequence"/>
</dbReference>
<dbReference type="AlphaFoldDB" id="A0A2V5LSG8"/>
<comment type="similarity">
    <text evidence="1">Belongs to the ROK (NagC/XylR) family.</text>
</comment>
<dbReference type="OrthoDB" id="849313at2"/>
<comment type="caution">
    <text evidence="3">The sequence shown here is derived from an EMBL/GenBank/DDBJ whole genome shotgun (WGS) entry which is preliminary data.</text>
</comment>
<gene>
    <name evidence="3" type="ORF">CVV68_16330</name>
</gene>
<dbReference type="CDD" id="cd24058">
    <property type="entry name" value="ASKHA_NBD_ROK_PPGK"/>
    <property type="match status" value="1"/>
</dbReference>
<keyword evidence="3" id="KW-0808">Transferase</keyword>
<feature type="compositionally biased region" description="Low complexity" evidence="2">
    <location>
        <begin position="279"/>
        <end position="294"/>
    </location>
</feature>
<organism evidence="3 4">
    <name type="scientific">Arthrobacter livingstonensis</name>
    <dbReference type="NCBI Taxonomy" id="670078"/>
    <lineage>
        <taxon>Bacteria</taxon>
        <taxon>Bacillati</taxon>
        <taxon>Actinomycetota</taxon>
        <taxon>Actinomycetes</taxon>
        <taxon>Micrococcales</taxon>
        <taxon>Micrococcaceae</taxon>
        <taxon>Arthrobacter</taxon>
    </lineage>
</organism>
<dbReference type="InterPro" id="IPR043129">
    <property type="entry name" value="ATPase_NBD"/>
</dbReference>
<dbReference type="EMBL" id="QJVD01000019">
    <property type="protein sequence ID" value="PYI65967.1"/>
    <property type="molecule type" value="Genomic_DNA"/>
</dbReference>
<sequence>MAKKDENSHTHVSLIGIDIGGTGIKGGIVGLRKGLLMGERLRVATPRPATPEAVAEAVAVLVSELSDRPEAPAADSLVGVTYPGIIQHGVVRSAANLDKGWLNTDIEALLTLYLNRPVNVINDADAAGLAEVRYGAGVGVQGTVLVITLGTGIGSALIFDGELVPNAELGHLAIDSQRAESKASAVARERDGLSWHEYSDLLQRYFSHVEFLFSPELFIVGGGISQRADEYLPNLNLRTAIVPAVLGNDAGIVGAATASAMTLSRAVQSLMHGHSRPVSSRSRGYLCSSSRSPW</sequence>
<dbReference type="Gene3D" id="3.30.420.40">
    <property type="match status" value="2"/>
</dbReference>
<dbReference type="PANTHER" id="PTHR18964:SF146">
    <property type="entry name" value="POLYPHOSPHATE GLUCOKINASE"/>
    <property type="match status" value="1"/>
</dbReference>
<keyword evidence="4" id="KW-1185">Reference proteome</keyword>
<reference evidence="3 4" key="1">
    <citation type="submission" date="2018-05" db="EMBL/GenBank/DDBJ databases">
        <title>Genetic diversity of glacier-inhabiting Cryobacterium bacteria in China and description of Cryobacterium mengkeensis sp. nov. and Arthrobacter glacialis sp. nov.</title>
        <authorList>
            <person name="Liu Q."/>
            <person name="Xin Y.-H."/>
        </authorList>
    </citation>
    <scope>NUCLEOTIDE SEQUENCE [LARGE SCALE GENOMIC DNA]</scope>
    <source>
        <strain evidence="3 4">LI2</strain>
    </source>
</reference>
<evidence type="ECO:0000256" key="1">
    <source>
        <dbReference type="ARBA" id="ARBA00006479"/>
    </source>
</evidence>
<evidence type="ECO:0000256" key="2">
    <source>
        <dbReference type="SAM" id="MobiDB-lite"/>
    </source>
</evidence>
<name>A0A2V5LSG8_9MICC</name>
<evidence type="ECO:0000313" key="4">
    <source>
        <dbReference type="Proteomes" id="UP000247832"/>
    </source>
</evidence>
<keyword evidence="3" id="KW-0418">Kinase</keyword>
<dbReference type="Pfam" id="PF00480">
    <property type="entry name" value="ROK"/>
    <property type="match status" value="1"/>
</dbReference>
<dbReference type="NCBIfam" id="NF045942">
    <property type="entry name" value="PolPhglucPhase"/>
    <property type="match status" value="1"/>
</dbReference>
<dbReference type="InterPro" id="IPR000600">
    <property type="entry name" value="ROK"/>
</dbReference>
<dbReference type="RefSeq" id="WP_110502069.1">
    <property type="nucleotide sequence ID" value="NZ_QJVD01000019.1"/>
</dbReference>
<dbReference type="GO" id="GO:0016301">
    <property type="term" value="F:kinase activity"/>
    <property type="evidence" value="ECO:0007669"/>
    <property type="project" value="UniProtKB-KW"/>
</dbReference>
<accession>A0A2V5LSG8</accession>
<dbReference type="SUPFAM" id="SSF53067">
    <property type="entry name" value="Actin-like ATPase domain"/>
    <property type="match status" value="1"/>
</dbReference>
<feature type="region of interest" description="Disordered" evidence="2">
    <location>
        <begin position="274"/>
        <end position="294"/>
    </location>
</feature>
<evidence type="ECO:0000313" key="3">
    <source>
        <dbReference type="EMBL" id="PYI65967.1"/>
    </source>
</evidence>
<protein>
    <submittedName>
        <fullName evidence="3">Polyphosphate glucokinase</fullName>
    </submittedName>
</protein>
<proteinExistence type="inferred from homology"/>